<evidence type="ECO:0000256" key="1">
    <source>
        <dbReference type="SAM" id="MobiDB-lite"/>
    </source>
</evidence>
<evidence type="ECO:0000313" key="4">
    <source>
        <dbReference type="Proteomes" id="UP001054837"/>
    </source>
</evidence>
<accession>A0AAV4Q2J0</accession>
<feature type="transmembrane region" description="Helical" evidence="2">
    <location>
        <begin position="102"/>
        <end position="122"/>
    </location>
</feature>
<feature type="compositionally biased region" description="Basic residues" evidence="1">
    <location>
        <begin position="68"/>
        <end position="80"/>
    </location>
</feature>
<feature type="region of interest" description="Disordered" evidence="1">
    <location>
        <begin position="49"/>
        <end position="80"/>
    </location>
</feature>
<evidence type="ECO:0000256" key="2">
    <source>
        <dbReference type="SAM" id="Phobius"/>
    </source>
</evidence>
<gene>
    <name evidence="3" type="ORF">CDAR_99011</name>
</gene>
<proteinExistence type="predicted"/>
<comment type="caution">
    <text evidence="3">The sequence shown here is derived from an EMBL/GenBank/DDBJ whole genome shotgun (WGS) entry which is preliminary data.</text>
</comment>
<dbReference type="EMBL" id="BPLQ01003787">
    <property type="protein sequence ID" value="GIY03235.1"/>
    <property type="molecule type" value="Genomic_DNA"/>
</dbReference>
<protein>
    <submittedName>
        <fullName evidence="3">Uncharacterized protein</fullName>
    </submittedName>
</protein>
<keyword evidence="2" id="KW-0812">Transmembrane</keyword>
<organism evidence="3 4">
    <name type="scientific">Caerostris darwini</name>
    <dbReference type="NCBI Taxonomy" id="1538125"/>
    <lineage>
        <taxon>Eukaryota</taxon>
        <taxon>Metazoa</taxon>
        <taxon>Ecdysozoa</taxon>
        <taxon>Arthropoda</taxon>
        <taxon>Chelicerata</taxon>
        <taxon>Arachnida</taxon>
        <taxon>Araneae</taxon>
        <taxon>Araneomorphae</taxon>
        <taxon>Entelegynae</taxon>
        <taxon>Araneoidea</taxon>
        <taxon>Araneidae</taxon>
        <taxon>Caerostris</taxon>
    </lineage>
</organism>
<evidence type="ECO:0000313" key="3">
    <source>
        <dbReference type="EMBL" id="GIY03235.1"/>
    </source>
</evidence>
<dbReference type="Proteomes" id="UP001054837">
    <property type="component" value="Unassembled WGS sequence"/>
</dbReference>
<reference evidence="3 4" key="1">
    <citation type="submission" date="2021-06" db="EMBL/GenBank/DDBJ databases">
        <title>Caerostris darwini draft genome.</title>
        <authorList>
            <person name="Kono N."/>
            <person name="Arakawa K."/>
        </authorList>
    </citation>
    <scope>NUCLEOTIDE SEQUENCE [LARGE SCALE GENOMIC DNA]</scope>
</reference>
<sequence length="144" mass="16421">MARRLNLCADKSGQGILLTVLFGRLCDTLDFRLSHLGLINRLLQVRRRKKERKKKNVPAEEVEQQKKSALKKTAQQRKERRVGGSIIIRYPDGRLRITRRVIMVYLSLIPVVSCSISLSVIGSRTVSLSDTRLPIGSRLPDTNW</sequence>
<keyword evidence="4" id="KW-1185">Reference proteome</keyword>
<keyword evidence="2" id="KW-1133">Transmembrane helix</keyword>
<keyword evidence="2" id="KW-0472">Membrane</keyword>
<name>A0AAV4Q2J0_9ARAC</name>
<dbReference type="AlphaFoldDB" id="A0AAV4Q2J0"/>